<evidence type="ECO:0000256" key="1">
    <source>
        <dbReference type="SAM" id="MobiDB-lite"/>
    </source>
</evidence>
<sequence>MLGSLVAFVLLVLLAVTVMVQGGGTLFGDRDLLEWSLAHRPEAVVTLARVVTHTGSGFVPYALVALAGCLLGRTARQRILAAAACLVCLVTAQAVRFSVMALLSRPRPAVAHWATDAGHWSFPSGHTTTSAVTAGLLVLAVWIRAPRGRSAIAAAVGCWGVLVGLTRVYLGVHWFSDVVGGWLFAAWWLGLAAYAVTRFAPDACAEVLRGEGTGVRGALRGDGAGVRGALLPGIPGPGSGAEPARGKVEIASESDGCDAPPPSAALPGVECHVRAAEADRIPVPPERDVSQR</sequence>
<accession>A0AAU2AH45</accession>
<organism evidence="4">
    <name type="scientific">Streptomyces sp. NBC_00093</name>
    <dbReference type="NCBI Taxonomy" id="2975649"/>
    <lineage>
        <taxon>Bacteria</taxon>
        <taxon>Bacillati</taxon>
        <taxon>Actinomycetota</taxon>
        <taxon>Actinomycetes</taxon>
        <taxon>Kitasatosporales</taxon>
        <taxon>Streptomycetaceae</taxon>
        <taxon>Streptomyces</taxon>
    </lineage>
</organism>
<dbReference type="InterPro" id="IPR036938">
    <property type="entry name" value="PAP2/HPO_sf"/>
</dbReference>
<dbReference type="Pfam" id="PF01569">
    <property type="entry name" value="PAP2"/>
    <property type="match status" value="1"/>
</dbReference>
<evidence type="ECO:0000313" key="4">
    <source>
        <dbReference type="EMBL" id="WTT22823.1"/>
    </source>
</evidence>
<dbReference type="AlphaFoldDB" id="A0AAU2AH45"/>
<dbReference type="EMBL" id="CP108222">
    <property type="protein sequence ID" value="WTT22823.1"/>
    <property type="molecule type" value="Genomic_DNA"/>
</dbReference>
<proteinExistence type="predicted"/>
<name>A0AAU2AH45_9ACTN</name>
<feature type="region of interest" description="Disordered" evidence="1">
    <location>
        <begin position="235"/>
        <end position="265"/>
    </location>
</feature>
<dbReference type="Gene3D" id="1.20.144.10">
    <property type="entry name" value="Phosphatidic acid phosphatase type 2/haloperoxidase"/>
    <property type="match status" value="1"/>
</dbReference>
<feature type="transmembrane region" description="Helical" evidence="2">
    <location>
        <begin position="79"/>
        <end position="103"/>
    </location>
</feature>
<dbReference type="PANTHER" id="PTHR14969">
    <property type="entry name" value="SPHINGOSINE-1-PHOSPHATE PHOSPHOHYDROLASE"/>
    <property type="match status" value="1"/>
</dbReference>
<reference evidence="4" key="1">
    <citation type="submission" date="2022-10" db="EMBL/GenBank/DDBJ databases">
        <title>The complete genomes of actinobacterial strains from the NBC collection.</title>
        <authorList>
            <person name="Joergensen T.S."/>
            <person name="Alvarez Arevalo M."/>
            <person name="Sterndorff E.B."/>
            <person name="Faurdal D."/>
            <person name="Vuksanovic O."/>
            <person name="Mourched A.-S."/>
            <person name="Charusanti P."/>
            <person name="Shaw S."/>
            <person name="Blin K."/>
            <person name="Weber T."/>
        </authorList>
    </citation>
    <scope>NUCLEOTIDE SEQUENCE</scope>
    <source>
        <strain evidence="4">NBC_00093</strain>
    </source>
</reference>
<feature type="transmembrane region" description="Helical" evidence="2">
    <location>
        <begin position="150"/>
        <end position="170"/>
    </location>
</feature>
<dbReference type="InterPro" id="IPR000326">
    <property type="entry name" value="PAP2/HPO"/>
</dbReference>
<evidence type="ECO:0000256" key="2">
    <source>
        <dbReference type="SAM" id="Phobius"/>
    </source>
</evidence>
<keyword evidence="2" id="KW-0812">Transmembrane</keyword>
<keyword evidence="2" id="KW-1133">Transmembrane helix</keyword>
<feature type="domain" description="Phosphatidic acid phosphatase type 2/haloperoxidase" evidence="3">
    <location>
        <begin position="78"/>
        <end position="193"/>
    </location>
</feature>
<feature type="transmembrane region" description="Helical" evidence="2">
    <location>
        <begin position="182"/>
        <end position="200"/>
    </location>
</feature>
<evidence type="ECO:0000259" key="3">
    <source>
        <dbReference type="SMART" id="SM00014"/>
    </source>
</evidence>
<gene>
    <name evidence="4" type="ORF">OHA22_48405</name>
</gene>
<feature type="transmembrane region" description="Helical" evidence="2">
    <location>
        <begin position="123"/>
        <end position="143"/>
    </location>
</feature>
<dbReference type="CDD" id="cd03392">
    <property type="entry name" value="PAP2_like_2"/>
    <property type="match status" value="1"/>
</dbReference>
<dbReference type="PANTHER" id="PTHR14969:SF13">
    <property type="entry name" value="AT30094P"/>
    <property type="match status" value="1"/>
</dbReference>
<dbReference type="SUPFAM" id="SSF48317">
    <property type="entry name" value="Acid phosphatase/Vanadium-dependent haloperoxidase"/>
    <property type="match status" value="1"/>
</dbReference>
<keyword evidence="2" id="KW-0472">Membrane</keyword>
<feature type="transmembrane region" description="Helical" evidence="2">
    <location>
        <begin position="46"/>
        <end position="72"/>
    </location>
</feature>
<dbReference type="SMART" id="SM00014">
    <property type="entry name" value="acidPPc"/>
    <property type="match status" value="1"/>
</dbReference>
<protein>
    <submittedName>
        <fullName evidence="4">Phosphatase PAP2 family protein</fullName>
    </submittedName>
</protein>